<dbReference type="InterPro" id="IPR005822">
    <property type="entry name" value="Ribosomal_uL13"/>
</dbReference>
<comment type="function">
    <text evidence="5">This protein is one of the early assembly proteins of the 50S ribosomal subunit, although it is not seen to bind rRNA by itself. It is important during the early stages of 50S assembly.</text>
</comment>
<dbReference type="PIRSF" id="PIRSF002181">
    <property type="entry name" value="Ribosomal_L13"/>
    <property type="match status" value="1"/>
</dbReference>
<proteinExistence type="inferred from homology"/>
<evidence type="ECO:0000256" key="2">
    <source>
        <dbReference type="ARBA" id="ARBA00011838"/>
    </source>
</evidence>
<keyword evidence="4 5" id="KW-0687">Ribonucleoprotein</keyword>
<dbReference type="AlphaFoldDB" id="A0A075LRS4"/>
<evidence type="ECO:0000256" key="5">
    <source>
        <dbReference type="HAMAP-Rule" id="MF_01366"/>
    </source>
</evidence>
<dbReference type="PANTHER" id="PTHR11545">
    <property type="entry name" value="RIBOSOMAL PROTEIN L13"/>
    <property type="match status" value="1"/>
</dbReference>
<dbReference type="GO" id="GO:0003735">
    <property type="term" value="F:structural constituent of ribosome"/>
    <property type="evidence" value="ECO:0007669"/>
    <property type="project" value="UniProtKB-UniRule"/>
</dbReference>
<dbReference type="GO" id="GO:0022625">
    <property type="term" value="C:cytosolic large ribosomal subunit"/>
    <property type="evidence" value="ECO:0007669"/>
    <property type="project" value="UniProtKB-UniRule"/>
</dbReference>
<dbReference type="HAMAP" id="MF_01366">
    <property type="entry name" value="Ribosomal_uL13"/>
    <property type="match status" value="1"/>
</dbReference>
<dbReference type="OrthoDB" id="7668at2157"/>
<comment type="subunit">
    <text evidence="2 5">Part of the 50S ribosomal subunit.</text>
</comment>
<evidence type="ECO:0000313" key="7">
    <source>
        <dbReference type="EMBL" id="AIF68816.1"/>
    </source>
</evidence>
<evidence type="ECO:0000256" key="3">
    <source>
        <dbReference type="ARBA" id="ARBA00022980"/>
    </source>
</evidence>
<dbReference type="InterPro" id="IPR005823">
    <property type="entry name" value="Ribosomal_uL13_bac-type"/>
</dbReference>
<dbReference type="InterPro" id="IPR005755">
    <property type="entry name" value="Ribosomal_uL13_euk/arc"/>
</dbReference>
<dbReference type="HOGENOM" id="CLU_076922_1_0_2"/>
<dbReference type="RefSeq" id="WP_048164389.1">
    <property type="nucleotide sequence ID" value="NZ_CP006019.1"/>
</dbReference>
<dbReference type="Gene3D" id="3.90.1180.10">
    <property type="entry name" value="Ribosomal protein L13"/>
    <property type="match status" value="1"/>
</dbReference>
<dbReference type="EMBL" id="CP006019">
    <property type="protein sequence ID" value="AIF68816.1"/>
    <property type="molecule type" value="Genomic_DNA"/>
</dbReference>
<organism evidence="7 8">
    <name type="scientific">Palaeococcus pacificus DY20341</name>
    <dbReference type="NCBI Taxonomy" id="1343739"/>
    <lineage>
        <taxon>Archaea</taxon>
        <taxon>Methanobacteriati</taxon>
        <taxon>Methanobacteriota</taxon>
        <taxon>Thermococci</taxon>
        <taxon>Thermococcales</taxon>
        <taxon>Thermococcaceae</taxon>
        <taxon>Palaeococcus</taxon>
    </lineage>
</organism>
<dbReference type="GO" id="GO:0006412">
    <property type="term" value="P:translation"/>
    <property type="evidence" value="ECO:0007669"/>
    <property type="project" value="UniProtKB-UniRule"/>
</dbReference>
<dbReference type="FunFam" id="3.90.1180.10:FF:000012">
    <property type="entry name" value="50S ribosomal protein L13"/>
    <property type="match status" value="1"/>
</dbReference>
<dbReference type="STRING" id="1343739.PAP_01915"/>
<name>A0A075LRS4_9EURY</name>
<dbReference type="NCBIfam" id="NF005004">
    <property type="entry name" value="PRK06394.1"/>
    <property type="match status" value="1"/>
</dbReference>
<gene>
    <name evidence="5" type="primary">rpl13</name>
    <name evidence="7" type="ORF">PAP_01915</name>
</gene>
<dbReference type="PROSITE" id="PS00783">
    <property type="entry name" value="RIBOSOMAL_L13"/>
    <property type="match status" value="1"/>
</dbReference>
<comment type="similarity">
    <text evidence="1 5 6">Belongs to the universal ribosomal protein uL13 family.</text>
</comment>
<dbReference type="SUPFAM" id="SSF52161">
    <property type="entry name" value="Ribosomal protein L13"/>
    <property type="match status" value="1"/>
</dbReference>
<keyword evidence="3 5" id="KW-0689">Ribosomal protein</keyword>
<dbReference type="NCBIfam" id="TIGR01077">
    <property type="entry name" value="L13_A_E"/>
    <property type="match status" value="1"/>
</dbReference>
<dbReference type="GO" id="GO:0003729">
    <property type="term" value="F:mRNA binding"/>
    <property type="evidence" value="ECO:0007669"/>
    <property type="project" value="TreeGrafter"/>
</dbReference>
<dbReference type="PANTHER" id="PTHR11545:SF3">
    <property type="entry name" value="LARGE RIBOSOMAL SUBUNIT PROTEIN UL13"/>
    <property type="match status" value="1"/>
</dbReference>
<dbReference type="KEGG" id="ppac:PAP_01915"/>
<protein>
    <recommendedName>
        <fullName evidence="5">Large ribosomal subunit protein uL13</fullName>
    </recommendedName>
</protein>
<dbReference type="CDD" id="cd00392">
    <property type="entry name" value="Ribosomal_L13"/>
    <property type="match status" value="1"/>
</dbReference>
<evidence type="ECO:0000256" key="4">
    <source>
        <dbReference type="ARBA" id="ARBA00023274"/>
    </source>
</evidence>
<sequence length="142" mass="16240">MRIINAEGLILGRMASKIAKMLLEGEDIIIVNADKAIITGNREYIFAKYKRKTEFRSISNPQKGPFYPKRSDEIVRRTVRGMLPWKTDKGRKAFRKLKVYAGVPKEFEGKDFETISEAHISRLKTPKFVTVGEVAKYLGGKF</sequence>
<evidence type="ECO:0000313" key="8">
    <source>
        <dbReference type="Proteomes" id="UP000027981"/>
    </source>
</evidence>
<reference evidence="7 8" key="2">
    <citation type="journal article" date="2015" name="Genome Announc.">
        <title>Complete Genome Sequence of Hyperthermophilic Piezophilic Archaeon Palaeococcus pacificus DY20341T, Isolated from Deep-Sea Hydrothermal Sediments.</title>
        <authorList>
            <person name="Zeng X."/>
            <person name="Jebbar M."/>
            <person name="Shao Z."/>
        </authorList>
    </citation>
    <scope>NUCLEOTIDE SEQUENCE [LARGE SCALE GENOMIC DNA]</scope>
    <source>
        <strain evidence="7 8">DY20341</strain>
    </source>
</reference>
<dbReference type="eggNOG" id="arCOG04242">
    <property type="taxonomic scope" value="Archaea"/>
</dbReference>
<dbReference type="InterPro" id="IPR036899">
    <property type="entry name" value="Ribosomal_uL13_sf"/>
</dbReference>
<accession>A0A075LRS4</accession>
<dbReference type="InterPro" id="IPR023563">
    <property type="entry name" value="Ribosomal_uL13_CS"/>
</dbReference>
<evidence type="ECO:0000256" key="6">
    <source>
        <dbReference type="RuleBase" id="RU003877"/>
    </source>
</evidence>
<dbReference type="GeneID" id="24841515"/>
<evidence type="ECO:0000256" key="1">
    <source>
        <dbReference type="ARBA" id="ARBA00006227"/>
    </source>
</evidence>
<dbReference type="Pfam" id="PF00572">
    <property type="entry name" value="Ribosomal_L13"/>
    <property type="match status" value="1"/>
</dbReference>
<dbReference type="GO" id="GO:0017148">
    <property type="term" value="P:negative regulation of translation"/>
    <property type="evidence" value="ECO:0007669"/>
    <property type="project" value="TreeGrafter"/>
</dbReference>
<dbReference type="Proteomes" id="UP000027981">
    <property type="component" value="Chromosome"/>
</dbReference>
<keyword evidence="8" id="KW-1185">Reference proteome</keyword>
<reference evidence="8" key="1">
    <citation type="submission" date="2013-06" db="EMBL/GenBank/DDBJ databases">
        <title>Complete Genome Sequence of Hyperthermophilic Palaeococcus pacificus DY20341T, Isolated from a Deep-Sea Hydrothermal Sediments.</title>
        <authorList>
            <person name="Zeng X."/>
            <person name="Shao Z."/>
        </authorList>
    </citation>
    <scope>NUCLEOTIDE SEQUENCE [LARGE SCALE GENOMIC DNA]</scope>
    <source>
        <strain evidence="8">DY20341</strain>
    </source>
</reference>